<dbReference type="OrthoDB" id="2477884at2759"/>
<feature type="coiled-coil region" evidence="1">
    <location>
        <begin position="77"/>
        <end position="104"/>
    </location>
</feature>
<evidence type="ECO:0000313" key="3">
    <source>
        <dbReference type="Proteomes" id="UP000789396"/>
    </source>
</evidence>
<name>A0A9N9E3R2_9GLOM</name>
<feature type="non-terminal residue" evidence="2">
    <location>
        <position position="311"/>
    </location>
</feature>
<comment type="caution">
    <text evidence="2">The sequence shown here is derived from an EMBL/GenBank/DDBJ whole genome shotgun (WGS) entry which is preliminary data.</text>
</comment>
<accession>A0A9N9E3R2</accession>
<organism evidence="2 3">
    <name type="scientific">Racocetra fulgida</name>
    <dbReference type="NCBI Taxonomy" id="60492"/>
    <lineage>
        <taxon>Eukaryota</taxon>
        <taxon>Fungi</taxon>
        <taxon>Fungi incertae sedis</taxon>
        <taxon>Mucoromycota</taxon>
        <taxon>Glomeromycotina</taxon>
        <taxon>Glomeromycetes</taxon>
        <taxon>Diversisporales</taxon>
        <taxon>Gigasporaceae</taxon>
        <taxon>Racocetra</taxon>
    </lineage>
</organism>
<dbReference type="EMBL" id="CAJVPZ010014393">
    <property type="protein sequence ID" value="CAG8657322.1"/>
    <property type="molecule type" value="Genomic_DNA"/>
</dbReference>
<dbReference type="AlphaFoldDB" id="A0A9N9E3R2"/>
<protein>
    <submittedName>
        <fullName evidence="2">3429_t:CDS:1</fullName>
    </submittedName>
</protein>
<gene>
    <name evidence="2" type="ORF">RFULGI_LOCUS8708</name>
</gene>
<keyword evidence="3" id="KW-1185">Reference proteome</keyword>
<keyword evidence="1" id="KW-0175">Coiled coil</keyword>
<evidence type="ECO:0000256" key="1">
    <source>
        <dbReference type="SAM" id="Coils"/>
    </source>
</evidence>
<reference evidence="2" key="1">
    <citation type="submission" date="2021-06" db="EMBL/GenBank/DDBJ databases">
        <authorList>
            <person name="Kallberg Y."/>
            <person name="Tangrot J."/>
            <person name="Rosling A."/>
        </authorList>
    </citation>
    <scope>NUCLEOTIDE SEQUENCE</scope>
    <source>
        <strain evidence="2">IN212</strain>
    </source>
</reference>
<dbReference type="Proteomes" id="UP000789396">
    <property type="component" value="Unassembled WGS sequence"/>
</dbReference>
<sequence>MSLDLIGVRLNLTDPTRSDLTDSIDVRADEDRASNLVGVRSDLTYLSSDSSHSNNANDTAVIESGLNLVEVDDRKNNDEVAENNDEVAENNDEVAENNDEVAENNGEVVENDNRATTDEPGRSIFVTDFLEQEIDEFNQGITNRFSRTINDIFHRARNGEEFKYSKIFYLTKDEFPWITDDDIKRERKLGIPACKNFPREIKFWIADKAVLYRCKLGADRHGKAMRSKMDAGGTIDGWEMISFENSNKSANTRKKYDGDLSKLATYDRDELYVFWKNVFDEVPYQFEQIQPKLENIRSWGLISYGDRDAHK</sequence>
<proteinExistence type="predicted"/>
<evidence type="ECO:0000313" key="2">
    <source>
        <dbReference type="EMBL" id="CAG8657322.1"/>
    </source>
</evidence>